<comment type="caution">
    <text evidence="1">The sequence shown here is derived from an EMBL/GenBank/DDBJ whole genome shotgun (WGS) entry which is preliminary data.</text>
</comment>
<dbReference type="PANTHER" id="PTHR41244:SF1">
    <property type="entry name" value="GLYCOSYLTRANSFERASE"/>
    <property type="match status" value="1"/>
</dbReference>
<sequence length="369" mass="43242">MVTKVRVIAFYLPQFHPIPENDKWWGKGFTEWTNVGKAKPLFRGHYQPRVPADLGYYDLRMPEVREAQAQLAKDAGIEGFMYWHYWFGNGRKLLERPFNEVLTTDKPDFPFCLGWANHSWTRRTWNSNAQSCKDVDLLLQTYPGDNDIIEHFQCVLPALKDHRYICVDGKPMFMVYDPLSVPNMNNFMKIWNELAIKNGLTNGIHFVGLASGWLDKYQKTLDLGLDAIAPSNLWYAESKVKGKYIKLVEHKLRKYFPSIAPLDKYKYKDIIKNFYTDYDRLENSYPSIIPNWDRSPRGGRRAVIYTGSTPELFKRHIEDAIKIVENKKAEHKIIFLRSWNEWAEGNYVEPDIKFGHGYLDSLRSVILEE</sequence>
<accession>A0A7J5JMN1</accession>
<organism evidence="1 2">
    <name type="scientific">Bacteroides thetaiotaomicron</name>
    <dbReference type="NCBI Taxonomy" id="818"/>
    <lineage>
        <taxon>Bacteria</taxon>
        <taxon>Pseudomonadati</taxon>
        <taxon>Bacteroidota</taxon>
        <taxon>Bacteroidia</taxon>
        <taxon>Bacteroidales</taxon>
        <taxon>Bacteroidaceae</taxon>
        <taxon>Bacteroides</taxon>
    </lineage>
</organism>
<dbReference type="AlphaFoldDB" id="A0A7J5JMN1"/>
<dbReference type="InterPro" id="IPR032719">
    <property type="entry name" value="WbsX"/>
</dbReference>
<dbReference type="Pfam" id="PF14307">
    <property type="entry name" value="Glyco_tran_WbsX"/>
    <property type="match status" value="1"/>
</dbReference>
<dbReference type="EMBL" id="WCSB01000008">
    <property type="protein sequence ID" value="KAB4452667.1"/>
    <property type="molecule type" value="Genomic_DNA"/>
</dbReference>
<dbReference type="Proteomes" id="UP000460317">
    <property type="component" value="Unassembled WGS sequence"/>
</dbReference>
<protein>
    <submittedName>
        <fullName evidence="1">Lipopolysaccharide biosynthesis protein</fullName>
    </submittedName>
</protein>
<dbReference type="RefSeq" id="WP_008760755.1">
    <property type="nucleotide sequence ID" value="NZ_DAWECT010000036.1"/>
</dbReference>
<dbReference type="Gene3D" id="3.20.20.80">
    <property type="entry name" value="Glycosidases"/>
    <property type="match status" value="1"/>
</dbReference>
<reference evidence="1 2" key="1">
    <citation type="journal article" date="2019" name="Nat. Med.">
        <title>A library of human gut bacterial isolates paired with longitudinal multiomics data enables mechanistic microbiome research.</title>
        <authorList>
            <person name="Poyet M."/>
            <person name="Groussin M."/>
            <person name="Gibbons S.M."/>
            <person name="Avila-Pacheco J."/>
            <person name="Jiang X."/>
            <person name="Kearney S.M."/>
            <person name="Perrotta A.R."/>
            <person name="Berdy B."/>
            <person name="Zhao S."/>
            <person name="Lieberman T.D."/>
            <person name="Swanson P.K."/>
            <person name="Smith M."/>
            <person name="Roesemann S."/>
            <person name="Alexander J.E."/>
            <person name="Rich S.A."/>
            <person name="Livny J."/>
            <person name="Vlamakis H."/>
            <person name="Clish C."/>
            <person name="Bullock K."/>
            <person name="Deik A."/>
            <person name="Scott J."/>
            <person name="Pierce K.A."/>
            <person name="Xavier R.J."/>
            <person name="Alm E.J."/>
        </authorList>
    </citation>
    <scope>NUCLEOTIDE SEQUENCE [LARGE SCALE GENOMIC DNA]</scope>
    <source>
        <strain evidence="1 2">BIOML-A165</strain>
    </source>
</reference>
<gene>
    <name evidence="1" type="ORF">GAN93_11230</name>
</gene>
<dbReference type="CDD" id="cd11579">
    <property type="entry name" value="Glyco_tran_WbsX"/>
    <property type="match status" value="1"/>
</dbReference>
<proteinExistence type="predicted"/>
<evidence type="ECO:0000313" key="1">
    <source>
        <dbReference type="EMBL" id="KAB4452667.1"/>
    </source>
</evidence>
<evidence type="ECO:0000313" key="2">
    <source>
        <dbReference type="Proteomes" id="UP000460317"/>
    </source>
</evidence>
<dbReference type="PANTHER" id="PTHR41244">
    <property type="entry name" value="RHAMNAN SYNTHESIS F"/>
    <property type="match status" value="1"/>
</dbReference>
<name>A0A7J5JMN1_BACT4</name>